<dbReference type="GO" id="GO:0045892">
    <property type="term" value="P:negative regulation of DNA-templated transcription"/>
    <property type="evidence" value="ECO:0007669"/>
    <property type="project" value="TreeGrafter"/>
</dbReference>
<dbReference type="InterPro" id="IPR036388">
    <property type="entry name" value="WH-like_DNA-bd_sf"/>
</dbReference>
<dbReference type="InterPro" id="IPR050679">
    <property type="entry name" value="Bact_HTH_transcr_reg"/>
</dbReference>
<proteinExistence type="predicted"/>
<reference evidence="6" key="1">
    <citation type="submission" date="2023-02" db="EMBL/GenBank/DDBJ databases">
        <title>Nocardiopsis ansamitocini NBRC 112285.</title>
        <authorList>
            <person name="Ichikawa N."/>
            <person name="Sato H."/>
            <person name="Tonouchi N."/>
        </authorList>
    </citation>
    <scope>NUCLEOTIDE SEQUENCE</scope>
    <source>
        <strain evidence="6">NBRC 112285</strain>
    </source>
</reference>
<accession>A0A9W6UHV9</accession>
<evidence type="ECO:0000256" key="1">
    <source>
        <dbReference type="ARBA" id="ARBA00023015"/>
    </source>
</evidence>
<dbReference type="Pfam" id="PF00392">
    <property type="entry name" value="GntR"/>
    <property type="match status" value="1"/>
</dbReference>
<keyword evidence="3" id="KW-0804">Transcription</keyword>
<organism evidence="6 7">
    <name type="scientific">Nocardiopsis ansamitocini</name>
    <dbReference type="NCBI Taxonomy" id="1670832"/>
    <lineage>
        <taxon>Bacteria</taxon>
        <taxon>Bacillati</taxon>
        <taxon>Actinomycetota</taxon>
        <taxon>Actinomycetes</taxon>
        <taxon>Streptosporangiales</taxon>
        <taxon>Nocardiopsidaceae</taxon>
        <taxon>Nocardiopsis</taxon>
    </lineage>
</organism>
<dbReference type="GO" id="GO:0003700">
    <property type="term" value="F:DNA-binding transcription factor activity"/>
    <property type="evidence" value="ECO:0007669"/>
    <property type="project" value="InterPro"/>
</dbReference>
<protein>
    <submittedName>
        <fullName evidence="6">GntR family transcriptional regulator</fullName>
    </submittedName>
</protein>
<keyword evidence="7" id="KW-1185">Reference proteome</keyword>
<feature type="region of interest" description="Disordered" evidence="4">
    <location>
        <begin position="87"/>
        <end position="107"/>
    </location>
</feature>
<dbReference type="PANTHER" id="PTHR44846:SF17">
    <property type="entry name" value="GNTR-FAMILY TRANSCRIPTIONAL REGULATOR"/>
    <property type="match status" value="1"/>
</dbReference>
<keyword evidence="1" id="KW-0805">Transcription regulation</keyword>
<dbReference type="InterPro" id="IPR028978">
    <property type="entry name" value="Chorismate_lyase_/UTRA_dom_sf"/>
</dbReference>
<evidence type="ECO:0000256" key="4">
    <source>
        <dbReference type="SAM" id="MobiDB-lite"/>
    </source>
</evidence>
<dbReference type="InterPro" id="IPR011663">
    <property type="entry name" value="UTRA"/>
</dbReference>
<keyword evidence="2" id="KW-0238">DNA-binding</keyword>
<dbReference type="InterPro" id="IPR000524">
    <property type="entry name" value="Tscrpt_reg_HTH_GntR"/>
</dbReference>
<dbReference type="SMART" id="SM00866">
    <property type="entry name" value="UTRA"/>
    <property type="match status" value="1"/>
</dbReference>
<dbReference type="Gene3D" id="1.10.10.10">
    <property type="entry name" value="Winged helix-like DNA-binding domain superfamily/Winged helix DNA-binding domain"/>
    <property type="match status" value="1"/>
</dbReference>
<gene>
    <name evidence="6" type="ORF">Nans01_13950</name>
</gene>
<evidence type="ECO:0000256" key="2">
    <source>
        <dbReference type="ARBA" id="ARBA00023125"/>
    </source>
</evidence>
<dbReference type="Gene3D" id="3.40.1410.10">
    <property type="entry name" value="Chorismate lyase-like"/>
    <property type="match status" value="1"/>
</dbReference>
<dbReference type="InterPro" id="IPR036390">
    <property type="entry name" value="WH_DNA-bd_sf"/>
</dbReference>
<name>A0A9W6UHV9_9ACTN</name>
<dbReference type="GO" id="GO:0003677">
    <property type="term" value="F:DNA binding"/>
    <property type="evidence" value="ECO:0007669"/>
    <property type="project" value="UniProtKB-KW"/>
</dbReference>
<dbReference type="PROSITE" id="PS50949">
    <property type="entry name" value="HTH_GNTR"/>
    <property type="match status" value="1"/>
</dbReference>
<dbReference type="PANTHER" id="PTHR44846">
    <property type="entry name" value="MANNOSYL-D-GLYCERATE TRANSPORT/METABOLISM SYSTEM REPRESSOR MNGR-RELATED"/>
    <property type="match status" value="1"/>
</dbReference>
<dbReference type="SMART" id="SM00345">
    <property type="entry name" value="HTH_GNTR"/>
    <property type="match status" value="1"/>
</dbReference>
<evidence type="ECO:0000313" key="6">
    <source>
        <dbReference type="EMBL" id="GLU47044.1"/>
    </source>
</evidence>
<feature type="domain" description="HTH gntR-type" evidence="5">
    <location>
        <begin position="4"/>
        <end position="72"/>
    </location>
</feature>
<dbReference type="AlphaFoldDB" id="A0A9W6UHV9"/>
<evidence type="ECO:0000259" key="5">
    <source>
        <dbReference type="PROSITE" id="PS50949"/>
    </source>
</evidence>
<dbReference type="EMBL" id="BSQG01000002">
    <property type="protein sequence ID" value="GLU47044.1"/>
    <property type="molecule type" value="Genomic_DNA"/>
</dbReference>
<dbReference type="Pfam" id="PF07702">
    <property type="entry name" value="UTRA"/>
    <property type="match status" value="1"/>
</dbReference>
<dbReference type="SUPFAM" id="SSF46785">
    <property type="entry name" value="Winged helix' DNA-binding domain"/>
    <property type="match status" value="1"/>
</dbReference>
<comment type="caution">
    <text evidence="6">The sequence shown here is derived from an EMBL/GenBank/DDBJ whole genome shotgun (WGS) entry which is preliminary data.</text>
</comment>
<dbReference type="SUPFAM" id="SSF64288">
    <property type="entry name" value="Chorismate lyase-like"/>
    <property type="match status" value="1"/>
</dbReference>
<dbReference type="Proteomes" id="UP001165092">
    <property type="component" value="Unassembled WGS sequence"/>
</dbReference>
<sequence>MAGQPRYLWLAEVLRRSILDGRLALGARVPSRAQLSRNFAVSEQVARNALRLLLTEGLLESRPGSGYYVREPQRAYRFPRTDRYAGHPVGPLVGDLPNTRSEGADRATQHRLGVRPGEPLYRTERVSRDEGVPVALHTSWEPVILTLNTSRAPGEAPAASVLDRLAAAGVFVDRVEEEVSVRALRGPEAEALDLPPGLPALLVQRTHFNGQRPVETSDLIASAENCRLIYRLSLNRPRTPGVGASGPTAR</sequence>
<evidence type="ECO:0000256" key="3">
    <source>
        <dbReference type="ARBA" id="ARBA00023163"/>
    </source>
</evidence>
<evidence type="ECO:0000313" key="7">
    <source>
        <dbReference type="Proteomes" id="UP001165092"/>
    </source>
</evidence>
<dbReference type="RefSeq" id="WP_285758021.1">
    <property type="nucleotide sequence ID" value="NZ_BSQG01000002.1"/>
</dbReference>